<organism evidence="1">
    <name type="scientific">Rhizophagus irregularis (strain DAOM 181602 / DAOM 197198 / MUCL 43194)</name>
    <name type="common">Arbuscular mycorrhizal fungus</name>
    <name type="synonym">Glomus intraradices</name>
    <dbReference type="NCBI Taxonomy" id="747089"/>
    <lineage>
        <taxon>Eukaryota</taxon>
        <taxon>Fungi</taxon>
        <taxon>Fungi incertae sedis</taxon>
        <taxon>Mucoromycota</taxon>
        <taxon>Glomeromycotina</taxon>
        <taxon>Glomeromycetes</taxon>
        <taxon>Glomerales</taxon>
        <taxon>Glomeraceae</taxon>
        <taxon>Rhizophagus</taxon>
    </lineage>
</organism>
<sequence length="52" mass="5722">MWNSIHSQNPTQNLWNYAENTTCIVTGKLSIRDIGIQGIGIQDMGTSTGKLD</sequence>
<reference evidence="1" key="1">
    <citation type="submission" date="2013-07" db="EMBL/GenBank/DDBJ databases">
        <title>The genome of an arbuscular mycorrhizal fungus provides insights into the evolution of the oldest plant symbiosis.</title>
        <authorList>
            <consortium name="DOE Joint Genome Institute"/>
            <person name="Tisserant E."/>
            <person name="Malbreil M."/>
            <person name="Kuo A."/>
            <person name="Kohler A."/>
            <person name="Symeonidi A."/>
            <person name="Balestrini R."/>
            <person name="Charron P."/>
            <person name="Duensing N."/>
            <person name="Frei-dit-Frey N."/>
            <person name="Gianinazzi-Pearson V."/>
            <person name="Gilbert B."/>
            <person name="Handa Y."/>
            <person name="Hijri M."/>
            <person name="Kaul R."/>
            <person name="Kawaguchi M."/>
            <person name="Krajinski F."/>
            <person name="Lammers P."/>
            <person name="Lapierre D."/>
            <person name="Masclaux F.G."/>
            <person name="Murat C."/>
            <person name="Morin E."/>
            <person name="Ndikumana S."/>
            <person name="Pagni M."/>
            <person name="Petitpierre D."/>
            <person name="Requena N."/>
            <person name="Rosikiewicz P."/>
            <person name="Riley R."/>
            <person name="Saito K."/>
            <person name="San Clemente H."/>
            <person name="Shapiro H."/>
            <person name="van Tuinen D."/>
            <person name="Becard G."/>
            <person name="Bonfante P."/>
            <person name="Paszkowski U."/>
            <person name="Shachar-Hill Y."/>
            <person name="Young J.P."/>
            <person name="Sanders I.R."/>
            <person name="Henrissat B."/>
            <person name="Rensing S.A."/>
            <person name="Grigoriev I.V."/>
            <person name="Corradi N."/>
            <person name="Roux C."/>
            <person name="Martin F."/>
        </authorList>
    </citation>
    <scope>NUCLEOTIDE SEQUENCE</scope>
    <source>
        <strain evidence="1">DAOM 197198</strain>
    </source>
</reference>
<evidence type="ECO:0000313" key="1">
    <source>
        <dbReference type="EMBL" id="ERZ95564.1"/>
    </source>
</evidence>
<dbReference type="HOGENOM" id="CLU_3088490_0_0_1"/>
<name>U9SI90_RHIID</name>
<gene>
    <name evidence="1" type="ORF">GLOINDRAFT_13497</name>
</gene>
<accession>U9SI90</accession>
<dbReference type="AlphaFoldDB" id="U9SI90"/>
<proteinExistence type="predicted"/>
<protein>
    <submittedName>
        <fullName evidence="1">Uncharacterized protein</fullName>
    </submittedName>
</protein>
<dbReference type="EMBL" id="KI301142">
    <property type="protein sequence ID" value="ERZ95564.1"/>
    <property type="molecule type" value="Genomic_DNA"/>
</dbReference>